<protein>
    <submittedName>
        <fullName evidence="1">Uncharacterized protein</fullName>
    </submittedName>
</protein>
<evidence type="ECO:0000313" key="1">
    <source>
        <dbReference type="EMBL" id="KAF1846510.1"/>
    </source>
</evidence>
<dbReference type="RefSeq" id="XP_040789073.1">
    <property type="nucleotide sequence ID" value="XM_040926649.1"/>
</dbReference>
<comment type="caution">
    <text evidence="1">The sequence shown here is derived from an EMBL/GenBank/DDBJ whole genome shotgun (WGS) entry which is preliminary data.</text>
</comment>
<dbReference type="AlphaFoldDB" id="A0A9P4GJ23"/>
<dbReference type="EMBL" id="ML976616">
    <property type="protein sequence ID" value="KAF1846510.1"/>
    <property type="molecule type" value="Genomic_DNA"/>
</dbReference>
<keyword evidence="2" id="KW-1185">Reference proteome</keyword>
<gene>
    <name evidence="1" type="ORF">K460DRAFT_125227</name>
</gene>
<proteinExistence type="predicted"/>
<evidence type="ECO:0000313" key="2">
    <source>
        <dbReference type="Proteomes" id="UP000800039"/>
    </source>
</evidence>
<dbReference type="GeneID" id="63843901"/>
<accession>A0A9P4GJ23</accession>
<sequence>MGLVEEASLQPFKAFLGKLQTVSLLVLWSSLSSFIERLLQPKPRVERYRPNSLEVEALTSSRNFSVFETSTIPFVPAFVAMPRRASCGYLPVLTSMPCLLNVPSDAISRTSGSVPVLLQTPTFRFAKSFR</sequence>
<organism evidence="1 2">
    <name type="scientific">Cucurbitaria berberidis CBS 394.84</name>
    <dbReference type="NCBI Taxonomy" id="1168544"/>
    <lineage>
        <taxon>Eukaryota</taxon>
        <taxon>Fungi</taxon>
        <taxon>Dikarya</taxon>
        <taxon>Ascomycota</taxon>
        <taxon>Pezizomycotina</taxon>
        <taxon>Dothideomycetes</taxon>
        <taxon>Pleosporomycetidae</taxon>
        <taxon>Pleosporales</taxon>
        <taxon>Pleosporineae</taxon>
        <taxon>Cucurbitariaceae</taxon>
        <taxon>Cucurbitaria</taxon>
    </lineage>
</organism>
<name>A0A9P4GJ23_9PLEO</name>
<dbReference type="Proteomes" id="UP000800039">
    <property type="component" value="Unassembled WGS sequence"/>
</dbReference>
<reference evidence="1" key="1">
    <citation type="submission" date="2020-01" db="EMBL/GenBank/DDBJ databases">
        <authorList>
            <consortium name="DOE Joint Genome Institute"/>
            <person name="Haridas S."/>
            <person name="Albert R."/>
            <person name="Binder M."/>
            <person name="Bloem J."/>
            <person name="Labutti K."/>
            <person name="Salamov A."/>
            <person name="Andreopoulos B."/>
            <person name="Baker S.E."/>
            <person name="Barry K."/>
            <person name="Bills G."/>
            <person name="Bluhm B.H."/>
            <person name="Cannon C."/>
            <person name="Castanera R."/>
            <person name="Culley D.E."/>
            <person name="Daum C."/>
            <person name="Ezra D."/>
            <person name="Gonzalez J.B."/>
            <person name="Henrissat B."/>
            <person name="Kuo A."/>
            <person name="Liang C."/>
            <person name="Lipzen A."/>
            <person name="Lutzoni F."/>
            <person name="Magnuson J."/>
            <person name="Mondo S."/>
            <person name="Nolan M."/>
            <person name="Ohm R."/>
            <person name="Pangilinan J."/>
            <person name="Park H.-J."/>
            <person name="Ramirez L."/>
            <person name="Alfaro M."/>
            <person name="Sun H."/>
            <person name="Tritt A."/>
            <person name="Yoshinaga Y."/>
            <person name="Zwiers L.-H."/>
            <person name="Turgeon B.G."/>
            <person name="Goodwin S.B."/>
            <person name="Spatafora J.W."/>
            <person name="Crous P.W."/>
            <person name="Grigoriev I.V."/>
        </authorList>
    </citation>
    <scope>NUCLEOTIDE SEQUENCE</scope>
    <source>
        <strain evidence="1">CBS 394.84</strain>
    </source>
</reference>